<dbReference type="PANTHER" id="PTHR12544">
    <property type="entry name" value="GLUTAMINASE"/>
    <property type="match status" value="1"/>
</dbReference>
<comment type="subunit">
    <text evidence="2">Homotetramer.</text>
</comment>
<name>H2ZR61_CIOSA</name>
<dbReference type="Pfam" id="PF04960">
    <property type="entry name" value="Glutaminase"/>
    <property type="match status" value="1"/>
</dbReference>
<dbReference type="InterPro" id="IPR015868">
    <property type="entry name" value="Glutaminase"/>
</dbReference>
<comment type="catalytic activity">
    <reaction evidence="5">
        <text>L-glutamine + H2O = L-glutamate + NH4(+)</text>
        <dbReference type="Rhea" id="RHEA:15889"/>
        <dbReference type="ChEBI" id="CHEBI:15377"/>
        <dbReference type="ChEBI" id="CHEBI:28938"/>
        <dbReference type="ChEBI" id="CHEBI:29985"/>
        <dbReference type="ChEBI" id="CHEBI:58359"/>
        <dbReference type="EC" id="3.5.1.2"/>
    </reaction>
</comment>
<dbReference type="Proteomes" id="UP000007875">
    <property type="component" value="Unassembled WGS sequence"/>
</dbReference>
<reference evidence="6" key="2">
    <citation type="submission" date="2025-08" db="UniProtKB">
        <authorList>
            <consortium name="Ensembl"/>
        </authorList>
    </citation>
    <scope>IDENTIFICATION</scope>
</reference>
<dbReference type="Ensembl" id="ENSCSAVT00000020292.1">
    <property type="protein sequence ID" value="ENSCSAVP00000020077.1"/>
    <property type="gene ID" value="ENSCSAVG00000011787.1"/>
</dbReference>
<dbReference type="Gene3D" id="3.40.710.10">
    <property type="entry name" value="DD-peptidase/beta-lactamase superfamily"/>
    <property type="match status" value="1"/>
</dbReference>
<dbReference type="InterPro" id="IPR012338">
    <property type="entry name" value="Beta-lactam/transpept-like"/>
</dbReference>
<dbReference type="AlphaFoldDB" id="H2ZR61"/>
<evidence type="ECO:0000256" key="1">
    <source>
        <dbReference type="ARBA" id="ARBA00011076"/>
    </source>
</evidence>
<dbReference type="GO" id="GO:0006537">
    <property type="term" value="P:glutamate biosynthetic process"/>
    <property type="evidence" value="ECO:0007669"/>
    <property type="project" value="TreeGrafter"/>
</dbReference>
<evidence type="ECO:0000256" key="3">
    <source>
        <dbReference type="ARBA" id="ARBA00012918"/>
    </source>
</evidence>
<evidence type="ECO:0000256" key="4">
    <source>
        <dbReference type="ARBA" id="ARBA00022801"/>
    </source>
</evidence>
<dbReference type="InParanoid" id="H2ZR61"/>
<organism evidence="6 7">
    <name type="scientific">Ciona savignyi</name>
    <name type="common">Pacific transparent sea squirt</name>
    <dbReference type="NCBI Taxonomy" id="51511"/>
    <lineage>
        <taxon>Eukaryota</taxon>
        <taxon>Metazoa</taxon>
        <taxon>Chordata</taxon>
        <taxon>Tunicata</taxon>
        <taxon>Ascidiacea</taxon>
        <taxon>Phlebobranchia</taxon>
        <taxon>Cionidae</taxon>
        <taxon>Ciona</taxon>
    </lineage>
</organism>
<dbReference type="STRING" id="51511.ENSCSAVP00000020077"/>
<dbReference type="EC" id="3.5.1.2" evidence="3"/>
<dbReference type="SUPFAM" id="SSF56601">
    <property type="entry name" value="beta-lactamase/transpeptidase-like"/>
    <property type="match status" value="1"/>
</dbReference>
<proteinExistence type="inferred from homology"/>
<reference evidence="7" key="1">
    <citation type="submission" date="2003-08" db="EMBL/GenBank/DDBJ databases">
        <authorList>
            <person name="Birren B."/>
            <person name="Nusbaum C."/>
            <person name="Abebe A."/>
            <person name="Abouelleil A."/>
            <person name="Adekoya E."/>
            <person name="Ait-zahra M."/>
            <person name="Allen N."/>
            <person name="Allen T."/>
            <person name="An P."/>
            <person name="Anderson M."/>
            <person name="Anderson S."/>
            <person name="Arachchi H."/>
            <person name="Armbruster J."/>
            <person name="Bachantsang P."/>
            <person name="Baldwin J."/>
            <person name="Barry A."/>
            <person name="Bayul T."/>
            <person name="Blitshsteyn B."/>
            <person name="Bloom T."/>
            <person name="Blye J."/>
            <person name="Boguslavskiy L."/>
            <person name="Borowsky M."/>
            <person name="Boukhgalter B."/>
            <person name="Brunache A."/>
            <person name="Butler J."/>
            <person name="Calixte N."/>
            <person name="Calvo S."/>
            <person name="Camarata J."/>
            <person name="Campo K."/>
            <person name="Chang J."/>
            <person name="Cheshatsang Y."/>
            <person name="Citroen M."/>
            <person name="Collymore A."/>
            <person name="Considine T."/>
            <person name="Cook A."/>
            <person name="Cooke P."/>
            <person name="Corum B."/>
            <person name="Cuomo C."/>
            <person name="David R."/>
            <person name="Dawoe T."/>
            <person name="Degray S."/>
            <person name="Dodge S."/>
            <person name="Dooley K."/>
            <person name="Dorje P."/>
            <person name="Dorjee K."/>
            <person name="Dorris L."/>
            <person name="Duffey N."/>
            <person name="Dupes A."/>
            <person name="Elkins T."/>
            <person name="Engels R."/>
            <person name="Erickson J."/>
            <person name="Farina A."/>
            <person name="Faro S."/>
            <person name="Ferreira P."/>
            <person name="Fischer H."/>
            <person name="Fitzgerald M."/>
            <person name="Foley K."/>
            <person name="Gage D."/>
            <person name="Galagan J."/>
            <person name="Gearin G."/>
            <person name="Gnerre S."/>
            <person name="Gnirke A."/>
            <person name="Goyette A."/>
            <person name="Graham J."/>
            <person name="Grandbois E."/>
            <person name="Gyaltsen K."/>
            <person name="Hafez N."/>
            <person name="Hagopian D."/>
            <person name="Hagos B."/>
            <person name="Hall J."/>
            <person name="Hatcher B."/>
            <person name="Heller A."/>
            <person name="Higgins H."/>
            <person name="Honan T."/>
            <person name="Horn A."/>
            <person name="Houde N."/>
            <person name="Hughes L."/>
            <person name="Hulme W."/>
            <person name="Husby E."/>
            <person name="Iliev I."/>
            <person name="Jaffe D."/>
            <person name="Jones C."/>
            <person name="Kamal M."/>
            <person name="Kamat A."/>
            <person name="Kamvysselis M."/>
            <person name="Karlsson E."/>
            <person name="Kells C."/>
            <person name="Kieu A."/>
            <person name="Kisner P."/>
            <person name="Kodira C."/>
            <person name="Kulbokas E."/>
            <person name="Labutti K."/>
            <person name="Lama D."/>
            <person name="Landers T."/>
            <person name="Leger J."/>
            <person name="Levine S."/>
            <person name="Lewis D."/>
            <person name="Lewis T."/>
            <person name="Lindblad-toh K."/>
            <person name="Liu X."/>
            <person name="Lokyitsang T."/>
            <person name="Lokyitsang Y."/>
            <person name="Lucien O."/>
            <person name="Lui A."/>
            <person name="Ma L.J."/>
            <person name="Mabbitt R."/>
            <person name="Macdonald J."/>
            <person name="Maclean C."/>
            <person name="Major J."/>
            <person name="Manning J."/>
            <person name="Marabella R."/>
            <person name="Maru K."/>
            <person name="Matthews C."/>
            <person name="Mauceli E."/>
            <person name="Mccarthy M."/>
            <person name="Mcdonough S."/>
            <person name="Mcghee T."/>
            <person name="Meldrim J."/>
            <person name="Meneus L."/>
            <person name="Mesirov J."/>
            <person name="Mihalev A."/>
            <person name="Mihova T."/>
            <person name="Mikkelsen T."/>
            <person name="Mlenga V."/>
            <person name="Moru K."/>
            <person name="Mozes J."/>
            <person name="Mulrain L."/>
            <person name="Munson G."/>
            <person name="Naylor J."/>
            <person name="Newes C."/>
            <person name="Nguyen C."/>
            <person name="Nguyen N."/>
            <person name="Nguyen T."/>
            <person name="Nicol R."/>
            <person name="Nielsen C."/>
            <person name="Nizzari M."/>
            <person name="Norbu C."/>
            <person name="Norbu N."/>
            <person name="O'donnell P."/>
            <person name="Okoawo O."/>
            <person name="O'leary S."/>
            <person name="Omotosho B."/>
            <person name="O'neill K."/>
            <person name="Osman S."/>
            <person name="Parker S."/>
            <person name="Perrin D."/>
            <person name="Phunkhang P."/>
            <person name="Piqani B."/>
            <person name="Purcell S."/>
            <person name="Rachupka T."/>
            <person name="Ramasamy U."/>
            <person name="Rameau R."/>
            <person name="Ray V."/>
            <person name="Raymond C."/>
            <person name="Retta R."/>
            <person name="Richardson S."/>
            <person name="Rise C."/>
            <person name="Rodriguez J."/>
            <person name="Rogers J."/>
            <person name="Rogov P."/>
            <person name="Rutman M."/>
            <person name="Schupbach R."/>
            <person name="Seaman C."/>
            <person name="Settipalli S."/>
            <person name="Sharpe T."/>
            <person name="Sheridan J."/>
            <person name="Sherpa N."/>
            <person name="Shi J."/>
            <person name="Smirnov S."/>
            <person name="Smith C."/>
            <person name="Sougnez C."/>
            <person name="Spencer B."/>
            <person name="Stalker J."/>
            <person name="Stange-thomann N."/>
            <person name="Stavropoulos S."/>
            <person name="Stetson K."/>
            <person name="Stone C."/>
            <person name="Stone S."/>
            <person name="Stubbs M."/>
            <person name="Talamas J."/>
            <person name="Tchuinga P."/>
            <person name="Tenzing P."/>
            <person name="Tesfaye S."/>
            <person name="Theodore J."/>
            <person name="Thoulutsang Y."/>
            <person name="Topham K."/>
            <person name="Towey S."/>
            <person name="Tsamla T."/>
            <person name="Tsomo N."/>
            <person name="Vallee D."/>
            <person name="Vassiliev H."/>
            <person name="Venkataraman V."/>
            <person name="Vinson J."/>
            <person name="Vo A."/>
            <person name="Wade C."/>
            <person name="Wang S."/>
            <person name="Wangchuk T."/>
            <person name="Wangdi T."/>
            <person name="Whittaker C."/>
            <person name="Wilkinson J."/>
            <person name="Wu Y."/>
            <person name="Wyman D."/>
            <person name="Yadav S."/>
            <person name="Yang S."/>
            <person name="Yang X."/>
            <person name="Yeager S."/>
            <person name="Yee E."/>
            <person name="Young G."/>
            <person name="Zainoun J."/>
            <person name="Zembeck L."/>
            <person name="Zimmer A."/>
            <person name="Zody M."/>
            <person name="Lander E."/>
        </authorList>
    </citation>
    <scope>NUCLEOTIDE SEQUENCE [LARGE SCALE GENOMIC DNA]</scope>
</reference>
<evidence type="ECO:0000256" key="5">
    <source>
        <dbReference type="ARBA" id="ARBA00049534"/>
    </source>
</evidence>
<comment type="similarity">
    <text evidence="1">Belongs to the glutaminase family.</text>
</comment>
<dbReference type="HOGENOM" id="CLU_016439_1_2_1"/>
<evidence type="ECO:0000313" key="6">
    <source>
        <dbReference type="Ensembl" id="ENSCSAVP00000020077.1"/>
    </source>
</evidence>
<dbReference type="GeneTree" id="ENSGT00390000010463"/>
<dbReference type="GO" id="GO:0004359">
    <property type="term" value="F:glutaminase activity"/>
    <property type="evidence" value="ECO:0007669"/>
    <property type="project" value="UniProtKB-EC"/>
</dbReference>
<sequence length="395" mass="43904">MDLIESKGIRLSDPRMRETFRRIDAEANGPESDLSLEAFSRICSPSFHFIRGVLLSQLTIPGMSIFKLRMGRIFEKIRKILQQQTNQSTGSIDPFSNYNVMMRKRKSTHTMSLALCTVDGQRLSFGDRETPHPLNACATIFNYTLAHVQNGPEVMSHYFGSEAKPEDKGELTFNSGGKVWNPFTKAGSFVTSCLLFREMAVENRLDALHEFYDSLIGHEPLCCDNLSYNFKRSYAHEEICAAYNLSATQRLPRGNAELIAESLDFHFQSSSSAMTSDACAVAAATLANNGTCPLTAQNVLPHSSVRATLELLRISQPNLHAHAGERLQGVAGGWSENGSIMLVIPGVIGISCFTHCQSITKINQVVQCLFEELSANFNFGIYRSLKDRGNLLFQR</sequence>
<accession>H2ZR61</accession>
<keyword evidence="4" id="KW-0378">Hydrolase</keyword>
<dbReference type="OMA" id="KENNCFP"/>
<keyword evidence="7" id="KW-1185">Reference proteome</keyword>
<reference evidence="6" key="3">
    <citation type="submission" date="2025-09" db="UniProtKB">
        <authorList>
            <consortium name="Ensembl"/>
        </authorList>
    </citation>
    <scope>IDENTIFICATION</scope>
</reference>
<evidence type="ECO:0000313" key="7">
    <source>
        <dbReference type="Proteomes" id="UP000007875"/>
    </source>
</evidence>
<protein>
    <recommendedName>
        <fullName evidence="3">glutaminase</fullName>
        <ecNumber evidence="3">3.5.1.2</ecNumber>
    </recommendedName>
</protein>
<evidence type="ECO:0000256" key="2">
    <source>
        <dbReference type="ARBA" id="ARBA00011881"/>
    </source>
</evidence>
<dbReference type="GO" id="GO:0006543">
    <property type="term" value="P:L-glutamine catabolic process"/>
    <property type="evidence" value="ECO:0007669"/>
    <property type="project" value="TreeGrafter"/>
</dbReference>
<dbReference type="eggNOG" id="KOG0506">
    <property type="taxonomic scope" value="Eukaryota"/>
</dbReference>
<dbReference type="PANTHER" id="PTHR12544:SF29">
    <property type="entry name" value="GLUTAMINASE"/>
    <property type="match status" value="1"/>
</dbReference>